<dbReference type="AlphaFoldDB" id="A0A7W9JAF0"/>
<proteinExistence type="predicted"/>
<dbReference type="InterPro" id="IPR038637">
    <property type="entry name" value="NPCBM_sf"/>
</dbReference>
<dbReference type="InterPro" id="IPR008979">
    <property type="entry name" value="Galactose-bd-like_sf"/>
</dbReference>
<dbReference type="Pfam" id="PF08305">
    <property type="entry name" value="NPCBM"/>
    <property type="match status" value="1"/>
</dbReference>
<evidence type="ECO:0000313" key="5">
    <source>
        <dbReference type="Proteomes" id="UP000549971"/>
    </source>
</evidence>
<protein>
    <recommendedName>
        <fullName evidence="3">Glycosyl hydrolase family 98 putative carbohydrate-binding module domain-containing protein</fullName>
    </recommendedName>
</protein>
<feature type="region of interest" description="Disordered" evidence="1">
    <location>
        <begin position="57"/>
        <end position="116"/>
    </location>
</feature>
<feature type="transmembrane region" description="Helical" evidence="2">
    <location>
        <begin position="6"/>
        <end position="24"/>
    </location>
</feature>
<evidence type="ECO:0000256" key="1">
    <source>
        <dbReference type="SAM" id="MobiDB-lite"/>
    </source>
</evidence>
<gene>
    <name evidence="4" type="ORF">HDA39_004824</name>
</gene>
<dbReference type="SUPFAM" id="SSF49785">
    <property type="entry name" value="Galactose-binding domain-like"/>
    <property type="match status" value="1"/>
</dbReference>
<evidence type="ECO:0000313" key="4">
    <source>
        <dbReference type="EMBL" id="MBB5838090.1"/>
    </source>
</evidence>
<dbReference type="EMBL" id="JACHMY010000001">
    <property type="protein sequence ID" value="MBB5838090.1"/>
    <property type="molecule type" value="Genomic_DNA"/>
</dbReference>
<organism evidence="4 5">
    <name type="scientific">Kribbella italica</name>
    <dbReference type="NCBI Taxonomy" id="1540520"/>
    <lineage>
        <taxon>Bacteria</taxon>
        <taxon>Bacillati</taxon>
        <taxon>Actinomycetota</taxon>
        <taxon>Actinomycetes</taxon>
        <taxon>Propionibacteriales</taxon>
        <taxon>Kribbellaceae</taxon>
        <taxon>Kribbella</taxon>
    </lineage>
</organism>
<keyword evidence="2" id="KW-0812">Transmembrane</keyword>
<dbReference type="InterPro" id="IPR013222">
    <property type="entry name" value="Glyco_hyd_98_carb-bd"/>
</dbReference>
<feature type="compositionally biased region" description="Low complexity" evidence="1">
    <location>
        <begin position="92"/>
        <end position="104"/>
    </location>
</feature>
<dbReference type="RefSeq" id="WP_184798624.1">
    <property type="nucleotide sequence ID" value="NZ_JACHMY010000001.1"/>
</dbReference>
<accession>A0A7W9JAF0</accession>
<keyword evidence="5" id="KW-1185">Reference proteome</keyword>
<name>A0A7W9JAF0_9ACTN</name>
<evidence type="ECO:0000259" key="3">
    <source>
        <dbReference type="Pfam" id="PF08305"/>
    </source>
</evidence>
<feature type="transmembrane region" description="Helical" evidence="2">
    <location>
        <begin position="36"/>
        <end position="53"/>
    </location>
</feature>
<dbReference type="Proteomes" id="UP000549971">
    <property type="component" value="Unassembled WGS sequence"/>
</dbReference>
<keyword evidence="2" id="KW-1133">Transmembrane helix</keyword>
<comment type="caution">
    <text evidence="4">The sequence shown here is derived from an EMBL/GenBank/DDBJ whole genome shotgun (WGS) entry which is preliminary data.</text>
</comment>
<dbReference type="Gene3D" id="2.60.120.1060">
    <property type="entry name" value="NPCBM/NEW2 domain"/>
    <property type="match status" value="1"/>
</dbReference>
<keyword evidence="2" id="KW-0472">Membrane</keyword>
<feature type="domain" description="Glycosyl hydrolase family 98 putative carbohydrate-binding module" evidence="3">
    <location>
        <begin position="170"/>
        <end position="263"/>
    </location>
</feature>
<reference evidence="4 5" key="1">
    <citation type="submission" date="2020-08" db="EMBL/GenBank/DDBJ databases">
        <title>Sequencing the genomes of 1000 actinobacteria strains.</title>
        <authorList>
            <person name="Klenk H.-P."/>
        </authorList>
    </citation>
    <scope>NUCLEOTIDE SEQUENCE [LARGE SCALE GENOMIC DNA]</scope>
    <source>
        <strain evidence="4 5">DSM 28967</strain>
    </source>
</reference>
<sequence>MRVVVVALLGFVCAVLVGLVVNLLTPKDHKVKPLTLWGVLGLLVVASTGVAVWQNTLDDTSGDTADGGTPTTPVTPTPTPPVDSESAPTTPPTSTSSTPTDDPVVDPPVTTPVVTPVVKPSQAPKSAAWADQYLADQVPLYGDPGEGPATLGGNKVVCGRSVRFPINGFASKYTAEYAIDAKATWFRATLGIDSRTKPGAKVHFLIYLIGTPIDDGYLLTYYDVKEIKVPVKGKAVLKLVTEAVEAGGVGGTGRSAWGNGRFTQV</sequence>
<evidence type="ECO:0000256" key="2">
    <source>
        <dbReference type="SAM" id="Phobius"/>
    </source>
</evidence>